<dbReference type="STRING" id="1236989.JCM15548_14800"/>
<evidence type="ECO:0000313" key="1">
    <source>
        <dbReference type="EMBL" id="GAO27921.1"/>
    </source>
</evidence>
<evidence type="ECO:0000313" key="2">
    <source>
        <dbReference type="Proteomes" id="UP000032900"/>
    </source>
</evidence>
<sequence>MDKHIIPHISPLGGISSVSTYGATAMQWELAYDKNVLQGYGLNEWQLSDAVRSYLERHHLGIAYMKRIRKSWPLT</sequence>
<dbReference type="EMBL" id="BAZW01000164">
    <property type="protein sequence ID" value="GAO27921.1"/>
    <property type="molecule type" value="Genomic_DNA"/>
</dbReference>
<keyword evidence="2" id="KW-1185">Reference proteome</keyword>
<accession>A0A0E9LS07</accession>
<name>A0A0E9LS07_9BACT</name>
<dbReference type="AlphaFoldDB" id="A0A0E9LS07"/>
<protein>
    <submittedName>
        <fullName evidence="1">Uncharacterized protein</fullName>
    </submittedName>
</protein>
<dbReference type="Proteomes" id="UP000032900">
    <property type="component" value="Unassembled WGS sequence"/>
</dbReference>
<comment type="caution">
    <text evidence="1">The sequence shown here is derived from an EMBL/GenBank/DDBJ whole genome shotgun (WGS) entry which is preliminary data.</text>
</comment>
<organism evidence="1 2">
    <name type="scientific">Geofilum rubicundum JCM 15548</name>
    <dbReference type="NCBI Taxonomy" id="1236989"/>
    <lineage>
        <taxon>Bacteria</taxon>
        <taxon>Pseudomonadati</taxon>
        <taxon>Bacteroidota</taxon>
        <taxon>Bacteroidia</taxon>
        <taxon>Marinilabiliales</taxon>
        <taxon>Marinilabiliaceae</taxon>
        <taxon>Geofilum</taxon>
    </lineage>
</organism>
<proteinExistence type="predicted"/>
<gene>
    <name evidence="1" type="ORF">JCM15548_14800</name>
</gene>
<reference evidence="1 2" key="1">
    <citation type="journal article" date="2015" name="Microbes Environ.">
        <title>Distribution and evolution of nitrogen fixation genes in the phylum bacteroidetes.</title>
        <authorList>
            <person name="Inoue J."/>
            <person name="Oshima K."/>
            <person name="Suda W."/>
            <person name="Sakamoto M."/>
            <person name="Iino T."/>
            <person name="Noda S."/>
            <person name="Hongoh Y."/>
            <person name="Hattori M."/>
            <person name="Ohkuma M."/>
        </authorList>
    </citation>
    <scope>NUCLEOTIDE SEQUENCE [LARGE SCALE GENOMIC DNA]</scope>
    <source>
        <strain evidence="1">JCM 15548</strain>
    </source>
</reference>